<keyword evidence="2" id="KW-1185">Reference proteome</keyword>
<dbReference type="EMBL" id="KZ613531">
    <property type="protein sequence ID" value="PMD13465.1"/>
    <property type="molecule type" value="Genomic_DNA"/>
</dbReference>
<dbReference type="Proteomes" id="UP000235672">
    <property type="component" value="Unassembled WGS sequence"/>
</dbReference>
<dbReference type="AlphaFoldDB" id="A0A2J6PHE4"/>
<gene>
    <name evidence="1" type="ORF">NA56DRAFT_422984</name>
</gene>
<reference evidence="1 2" key="1">
    <citation type="submission" date="2016-05" db="EMBL/GenBank/DDBJ databases">
        <title>A degradative enzymes factory behind the ericoid mycorrhizal symbiosis.</title>
        <authorList>
            <consortium name="DOE Joint Genome Institute"/>
            <person name="Martino E."/>
            <person name="Morin E."/>
            <person name="Grelet G."/>
            <person name="Kuo A."/>
            <person name="Kohler A."/>
            <person name="Daghino S."/>
            <person name="Barry K."/>
            <person name="Choi C."/>
            <person name="Cichocki N."/>
            <person name="Clum A."/>
            <person name="Copeland A."/>
            <person name="Hainaut M."/>
            <person name="Haridas S."/>
            <person name="Labutti K."/>
            <person name="Lindquist E."/>
            <person name="Lipzen A."/>
            <person name="Khouja H.-R."/>
            <person name="Murat C."/>
            <person name="Ohm R."/>
            <person name="Olson A."/>
            <person name="Spatafora J."/>
            <person name="Veneault-Fourrey C."/>
            <person name="Henrissat B."/>
            <person name="Grigoriev I."/>
            <person name="Martin F."/>
            <person name="Perotto S."/>
        </authorList>
    </citation>
    <scope>NUCLEOTIDE SEQUENCE [LARGE SCALE GENOMIC DNA]</scope>
    <source>
        <strain evidence="1 2">UAMH 7357</strain>
    </source>
</reference>
<sequence>MAAASSLQSPSWTLYWSRTTACFYSCISKNFTRLYLSACWYLASFLRDNHITDHGPPSCWNSSASTSPHCTPPLLASARLNKHPSTLPRPVPSLFAAHPLSQIIHSRRRVQQRGHVQAETPRETSNIDEFSQLHDSATSSPLVALHLRSAHPHCIQQDSGCIPLPITPLPTFSSCFLAVDCLLINVALLV</sequence>
<accession>A0A2J6PHE4</accession>
<protein>
    <submittedName>
        <fullName evidence="1">Uncharacterized protein</fullName>
    </submittedName>
</protein>
<evidence type="ECO:0000313" key="1">
    <source>
        <dbReference type="EMBL" id="PMD13465.1"/>
    </source>
</evidence>
<proteinExistence type="predicted"/>
<name>A0A2J6PHE4_9HELO</name>
<evidence type="ECO:0000313" key="2">
    <source>
        <dbReference type="Proteomes" id="UP000235672"/>
    </source>
</evidence>
<organism evidence="1 2">
    <name type="scientific">Hyaloscypha hepaticicola</name>
    <dbReference type="NCBI Taxonomy" id="2082293"/>
    <lineage>
        <taxon>Eukaryota</taxon>
        <taxon>Fungi</taxon>
        <taxon>Dikarya</taxon>
        <taxon>Ascomycota</taxon>
        <taxon>Pezizomycotina</taxon>
        <taxon>Leotiomycetes</taxon>
        <taxon>Helotiales</taxon>
        <taxon>Hyaloscyphaceae</taxon>
        <taxon>Hyaloscypha</taxon>
    </lineage>
</organism>